<reference evidence="2 3" key="1">
    <citation type="submission" date="2019-08" db="EMBL/GenBank/DDBJ databases">
        <title>In-depth cultivation of the pig gut microbiome towards novel bacterial diversity and tailored functional studies.</title>
        <authorList>
            <person name="Wylensek D."/>
            <person name="Hitch T.C.A."/>
            <person name="Clavel T."/>
        </authorList>
    </citation>
    <scope>NUCLEOTIDE SEQUENCE [LARGE SCALE GENOMIC DNA]</scope>
    <source>
        <strain evidence="2 3">SM-530-WT-4B</strain>
    </source>
</reference>
<feature type="region of interest" description="Disordered" evidence="1">
    <location>
        <begin position="1"/>
        <end position="20"/>
    </location>
</feature>
<gene>
    <name evidence="2" type="ORF">FYJ74_06565</name>
</gene>
<dbReference type="RefSeq" id="WP_154528789.1">
    <property type="nucleotide sequence ID" value="NZ_VUNH01000006.1"/>
</dbReference>
<protein>
    <submittedName>
        <fullName evidence="2">Uncharacterized protein</fullName>
    </submittedName>
</protein>
<accession>A0A6L5YC48</accession>
<evidence type="ECO:0000313" key="2">
    <source>
        <dbReference type="EMBL" id="MST55693.1"/>
    </source>
</evidence>
<dbReference type="AlphaFoldDB" id="A0A6L5YC48"/>
<organism evidence="2 3">
    <name type="scientific">Pyramidobacter porci</name>
    <dbReference type="NCBI Taxonomy" id="2605789"/>
    <lineage>
        <taxon>Bacteria</taxon>
        <taxon>Thermotogati</taxon>
        <taxon>Synergistota</taxon>
        <taxon>Synergistia</taxon>
        <taxon>Synergistales</taxon>
        <taxon>Dethiosulfovibrionaceae</taxon>
        <taxon>Pyramidobacter</taxon>
    </lineage>
</organism>
<name>A0A6L5YC48_9BACT</name>
<evidence type="ECO:0000256" key="1">
    <source>
        <dbReference type="SAM" id="MobiDB-lite"/>
    </source>
</evidence>
<dbReference type="PROSITE" id="PS51257">
    <property type="entry name" value="PROKAR_LIPOPROTEIN"/>
    <property type="match status" value="1"/>
</dbReference>
<comment type="caution">
    <text evidence="2">The sequence shown here is derived from an EMBL/GenBank/DDBJ whole genome shotgun (WGS) entry which is preliminary data.</text>
</comment>
<evidence type="ECO:0000313" key="3">
    <source>
        <dbReference type="Proteomes" id="UP000473699"/>
    </source>
</evidence>
<dbReference type="Proteomes" id="UP000473699">
    <property type="component" value="Unassembled WGS sequence"/>
</dbReference>
<proteinExistence type="predicted"/>
<dbReference type="EMBL" id="VUNH01000006">
    <property type="protein sequence ID" value="MST55693.1"/>
    <property type="molecule type" value="Genomic_DNA"/>
</dbReference>
<keyword evidence="3" id="KW-1185">Reference proteome</keyword>
<sequence>MGMVAARPDAIGPSGGSGGCQPRVEKRIFLADRAGCLIPVGSQTLKAQTPHRVFFFRDEKCAVRLAAPVRHPADDEAAEKERLRRQLV</sequence>